<dbReference type="GO" id="GO:0005975">
    <property type="term" value="P:carbohydrate metabolic process"/>
    <property type="evidence" value="ECO:0007669"/>
    <property type="project" value="InterPro"/>
</dbReference>
<evidence type="ECO:0000313" key="10">
    <source>
        <dbReference type="Proteomes" id="UP000007364"/>
    </source>
</evidence>
<dbReference type="Proteomes" id="UP000007364">
    <property type="component" value="Unassembled WGS sequence"/>
</dbReference>
<dbReference type="STRING" id="555500.I215_03500"/>
<evidence type="ECO:0000256" key="3">
    <source>
        <dbReference type="ARBA" id="ARBA00023295"/>
    </source>
</evidence>
<feature type="active site" description="Proton donor" evidence="4">
    <location>
        <position position="193"/>
    </location>
</feature>
<dbReference type="InterPro" id="IPR013320">
    <property type="entry name" value="ConA-like_dom_sf"/>
</dbReference>
<keyword evidence="3 6" id="KW-0326">Glycosidase</keyword>
<evidence type="ECO:0000256" key="7">
    <source>
        <dbReference type="SAM" id="SignalP"/>
    </source>
</evidence>
<dbReference type="PANTHER" id="PTHR42812">
    <property type="entry name" value="BETA-XYLOSIDASE"/>
    <property type="match status" value="1"/>
</dbReference>
<dbReference type="RefSeq" id="WP_008990573.1">
    <property type="nucleotide sequence ID" value="NZ_AMSG01000003.1"/>
</dbReference>
<dbReference type="OrthoDB" id="9801455at2"/>
<dbReference type="EMBL" id="AMSG01000003">
    <property type="protein sequence ID" value="EKF55977.1"/>
    <property type="molecule type" value="Genomic_DNA"/>
</dbReference>
<evidence type="ECO:0000259" key="8">
    <source>
        <dbReference type="Pfam" id="PF17851"/>
    </source>
</evidence>
<keyword evidence="7" id="KW-0732">Signal</keyword>
<dbReference type="Gene3D" id="2.60.120.200">
    <property type="match status" value="1"/>
</dbReference>
<dbReference type="Pfam" id="PF17851">
    <property type="entry name" value="GH43_C2"/>
    <property type="match status" value="1"/>
</dbReference>
<comment type="caution">
    <text evidence="9">The sequence shown here is derived from an EMBL/GenBank/DDBJ whole genome shotgun (WGS) entry which is preliminary data.</text>
</comment>
<feature type="active site" description="Proton acceptor" evidence="4">
    <location>
        <position position="44"/>
    </location>
</feature>
<proteinExistence type="inferred from homology"/>
<dbReference type="InterPro" id="IPR051795">
    <property type="entry name" value="Glycosyl_Hydrlase_43"/>
</dbReference>
<dbReference type="AlphaFoldDB" id="K2QM98"/>
<dbReference type="PANTHER" id="PTHR42812:SF2">
    <property type="entry name" value="XYLOSIDASE_ARABINOSIDASE"/>
    <property type="match status" value="1"/>
</dbReference>
<name>K2QM98_9FLAO</name>
<protein>
    <submittedName>
        <fullName evidence="9">Xylan 1,4-beta-xylosidase</fullName>
    </submittedName>
</protein>
<dbReference type="SUPFAM" id="SSF49899">
    <property type="entry name" value="Concanavalin A-like lectins/glucanases"/>
    <property type="match status" value="1"/>
</dbReference>
<dbReference type="InterPro" id="IPR023296">
    <property type="entry name" value="Glyco_hydro_beta-prop_sf"/>
</dbReference>
<dbReference type="InterPro" id="IPR006710">
    <property type="entry name" value="Glyco_hydro_43"/>
</dbReference>
<dbReference type="eggNOG" id="COG3507">
    <property type="taxonomic scope" value="Bacteria"/>
</dbReference>
<evidence type="ECO:0000256" key="6">
    <source>
        <dbReference type="RuleBase" id="RU361187"/>
    </source>
</evidence>
<dbReference type="PATRIC" id="fig|555500.3.peg.726"/>
<comment type="similarity">
    <text evidence="1 6">Belongs to the glycosyl hydrolase 43 family.</text>
</comment>
<dbReference type="GO" id="GO:0004553">
    <property type="term" value="F:hydrolase activity, hydrolyzing O-glycosyl compounds"/>
    <property type="evidence" value="ECO:0007669"/>
    <property type="project" value="InterPro"/>
</dbReference>
<sequence length="506" mass="57204">MKKSTLFFILVVCFLWSNAQKQRPNLNIPATHYQNPIFSGDFPDPSILVDGEDYYMIHSSFDYHPGLTVWHSKDLINWSILTNALKKPVGSVWAPDLIKHKDKYYIYFPSNNTNYVIFSDKMEGPWSDPIDLKIGNIDPGHVADEDGNRYLYFPNGGYIRLTDDGLAVKGEEIHSYDGWPIPSDWIIECFCMEGPKLFKHGQYYYLTVAQGGTAGPPTGHMVISARSKSPLGPWENSPYNPIIRTENPEDQWASVGHATVFETASGEPWMVFHGYEKEHYNLGRQTLLSPLEWTSDGWFKMPESISISKPIKRPTSKISKSTYQLSDAFDSSQLNPKWHFYGDFDKDRYKIQNSTLELKAKGNGIADSSPLLISPADHSYSVSVELEIKGNAIGGLVLFYNEKSASGILADKANILANLRGWQFETEKGIIDKKVHLKLVNNNNIVNQFYSLDGENWNKIESSLEVSAIHHNVLSGFLSLRIGLVSIGEGEVHFKNFKYEALPMLE</sequence>
<evidence type="ECO:0000256" key="5">
    <source>
        <dbReference type="PIRSR" id="PIRSR606710-2"/>
    </source>
</evidence>
<reference evidence="9 10" key="1">
    <citation type="journal article" date="2012" name="J. Bacteriol.">
        <title>Genome Sequence of Galbibacter marinum Type Strain ck-I2-15.</title>
        <authorList>
            <person name="Lai Q."/>
            <person name="Li C."/>
            <person name="Shao Z."/>
        </authorList>
    </citation>
    <scope>NUCLEOTIDE SEQUENCE [LARGE SCALE GENOMIC DNA]</scope>
    <source>
        <strain evidence="10">ck-I2-15</strain>
    </source>
</reference>
<feature type="site" description="Important for catalytic activity, responsible for pKa modulation of the active site Glu and correct orientation of both the proton donor and substrate" evidence="5">
    <location>
        <position position="138"/>
    </location>
</feature>
<feature type="domain" description="Beta-xylosidase C-terminal Concanavalin A-like" evidence="8">
    <location>
        <begin position="326"/>
        <end position="500"/>
    </location>
</feature>
<evidence type="ECO:0000313" key="9">
    <source>
        <dbReference type="EMBL" id="EKF55977.1"/>
    </source>
</evidence>
<dbReference type="Pfam" id="PF04616">
    <property type="entry name" value="Glyco_hydro_43"/>
    <property type="match status" value="1"/>
</dbReference>
<dbReference type="InterPro" id="IPR041542">
    <property type="entry name" value="GH43_C2"/>
</dbReference>
<accession>K2QM98</accession>
<dbReference type="Gene3D" id="2.115.10.20">
    <property type="entry name" value="Glycosyl hydrolase domain, family 43"/>
    <property type="match status" value="1"/>
</dbReference>
<keyword evidence="2 6" id="KW-0378">Hydrolase</keyword>
<feature type="signal peptide" evidence="7">
    <location>
        <begin position="1"/>
        <end position="19"/>
    </location>
</feature>
<dbReference type="CDD" id="cd09002">
    <property type="entry name" value="GH43_XYL-like"/>
    <property type="match status" value="1"/>
</dbReference>
<keyword evidence="10" id="KW-1185">Reference proteome</keyword>
<gene>
    <name evidence="9" type="ORF">I215_03500</name>
</gene>
<evidence type="ECO:0000256" key="4">
    <source>
        <dbReference type="PIRSR" id="PIRSR606710-1"/>
    </source>
</evidence>
<organism evidence="9 10">
    <name type="scientific">Galbibacter marinus</name>
    <dbReference type="NCBI Taxonomy" id="555500"/>
    <lineage>
        <taxon>Bacteria</taxon>
        <taxon>Pseudomonadati</taxon>
        <taxon>Bacteroidota</taxon>
        <taxon>Flavobacteriia</taxon>
        <taxon>Flavobacteriales</taxon>
        <taxon>Flavobacteriaceae</taxon>
        <taxon>Galbibacter</taxon>
    </lineage>
</organism>
<evidence type="ECO:0000256" key="1">
    <source>
        <dbReference type="ARBA" id="ARBA00009865"/>
    </source>
</evidence>
<feature type="chain" id="PRO_5003867131" evidence="7">
    <location>
        <begin position="20"/>
        <end position="506"/>
    </location>
</feature>
<dbReference type="SUPFAM" id="SSF75005">
    <property type="entry name" value="Arabinanase/levansucrase/invertase"/>
    <property type="match status" value="1"/>
</dbReference>
<evidence type="ECO:0000256" key="2">
    <source>
        <dbReference type="ARBA" id="ARBA00022801"/>
    </source>
</evidence>